<reference evidence="1 2" key="1">
    <citation type="journal article" date="2015" name="Nature">
        <title>rRNA introns, odd ribosomes, and small enigmatic genomes across a large radiation of phyla.</title>
        <authorList>
            <person name="Brown C.T."/>
            <person name="Hug L.A."/>
            <person name="Thomas B.C."/>
            <person name="Sharon I."/>
            <person name="Castelle C.J."/>
            <person name="Singh A."/>
            <person name="Wilkins M.J."/>
            <person name="Williams K.H."/>
            <person name="Banfield J.F."/>
        </authorList>
    </citation>
    <scope>NUCLEOTIDE SEQUENCE [LARGE SCALE GENOMIC DNA]</scope>
</reference>
<dbReference type="Gene3D" id="3.40.50.300">
    <property type="entry name" value="P-loop containing nucleotide triphosphate hydrolases"/>
    <property type="match status" value="1"/>
</dbReference>
<comment type="caution">
    <text evidence="1">The sequence shown here is derived from an EMBL/GenBank/DDBJ whole genome shotgun (WGS) entry which is preliminary data.</text>
</comment>
<sequence length="184" mass="21001">MFKRIDRELKKLPKNFVVGIATSSKSYKKTNIDVLNFLVNKQYAQGSYITANMPYTHLIDMFEKNCINTEKLHFIDCITKTTGAKLPKAKNCVFVSSPSHLTELSTALHDYITSSKGDDKFIHIDSLSTLRIHNKRRDVLRLVHYLSSKMKAFGLMGMVVSLNKETDKELIAELGHICDKIIYI</sequence>
<accession>A0A0G0WT91</accession>
<dbReference type="AlphaFoldDB" id="A0A0G0WT91"/>
<evidence type="ECO:0000313" key="1">
    <source>
        <dbReference type="EMBL" id="KKR78592.1"/>
    </source>
</evidence>
<dbReference type="InterPro" id="IPR027417">
    <property type="entry name" value="P-loop_NTPase"/>
</dbReference>
<dbReference type="Proteomes" id="UP000034749">
    <property type="component" value="Unassembled WGS sequence"/>
</dbReference>
<proteinExistence type="predicted"/>
<dbReference type="InterPro" id="IPR055927">
    <property type="entry name" value="DUF7504"/>
</dbReference>
<organism evidence="1 2">
    <name type="scientific">Candidatus Nomurabacteria bacterium GW2011_GWA2_40_9</name>
    <dbReference type="NCBI Taxonomy" id="1618734"/>
    <lineage>
        <taxon>Bacteria</taxon>
        <taxon>Candidatus Nomuraibacteriota</taxon>
    </lineage>
</organism>
<gene>
    <name evidence="1" type="ORF">UU24_C0031G0007</name>
</gene>
<dbReference type="EMBL" id="LBZW01000031">
    <property type="protein sequence ID" value="KKR78592.1"/>
    <property type="molecule type" value="Genomic_DNA"/>
</dbReference>
<evidence type="ECO:0000313" key="2">
    <source>
        <dbReference type="Proteomes" id="UP000034749"/>
    </source>
</evidence>
<name>A0A0G0WT91_9BACT</name>
<evidence type="ECO:0008006" key="3">
    <source>
        <dbReference type="Google" id="ProtNLM"/>
    </source>
</evidence>
<protein>
    <recommendedName>
        <fullName evidence="3">KaiC-like domain-containing protein</fullName>
    </recommendedName>
</protein>
<dbReference type="Pfam" id="PF24336">
    <property type="entry name" value="DUF7504"/>
    <property type="match status" value="1"/>
</dbReference>